<keyword evidence="1" id="KW-0472">Membrane</keyword>
<feature type="transmembrane region" description="Helical" evidence="1">
    <location>
        <begin position="7"/>
        <end position="33"/>
    </location>
</feature>
<evidence type="ECO:0000313" key="2">
    <source>
        <dbReference type="EMBL" id="JAE38506.1"/>
    </source>
</evidence>
<dbReference type="AlphaFoldDB" id="A0A0A9HUE0"/>
<keyword evidence="1" id="KW-0812">Transmembrane</keyword>
<sequence>MFSYLHLCIVTFCVSILMAFVSITYVISIPIVWQSDFLFSECKF</sequence>
<keyword evidence="1" id="KW-1133">Transmembrane helix</keyword>
<reference evidence="2" key="2">
    <citation type="journal article" date="2015" name="Data Brief">
        <title>Shoot transcriptome of the giant reed, Arundo donax.</title>
        <authorList>
            <person name="Barrero R.A."/>
            <person name="Guerrero F.D."/>
            <person name="Moolhuijzen P."/>
            <person name="Goolsby J.A."/>
            <person name="Tidwell J."/>
            <person name="Bellgard S.E."/>
            <person name="Bellgard M.I."/>
        </authorList>
    </citation>
    <scope>NUCLEOTIDE SEQUENCE</scope>
    <source>
        <tissue evidence="2">Shoot tissue taken approximately 20 cm above the soil surface</tissue>
    </source>
</reference>
<protein>
    <submittedName>
        <fullName evidence="2">Uncharacterized protein</fullName>
    </submittedName>
</protein>
<evidence type="ECO:0000256" key="1">
    <source>
        <dbReference type="SAM" id="Phobius"/>
    </source>
</evidence>
<accession>A0A0A9HUE0</accession>
<reference evidence="2" key="1">
    <citation type="submission" date="2014-09" db="EMBL/GenBank/DDBJ databases">
        <authorList>
            <person name="Magalhaes I.L.F."/>
            <person name="Oliveira U."/>
            <person name="Santos F.R."/>
            <person name="Vidigal T.H.D.A."/>
            <person name="Brescovit A.D."/>
            <person name="Santos A.J."/>
        </authorList>
    </citation>
    <scope>NUCLEOTIDE SEQUENCE</scope>
    <source>
        <tissue evidence="2">Shoot tissue taken approximately 20 cm above the soil surface</tissue>
    </source>
</reference>
<dbReference type="EMBL" id="GBRH01159390">
    <property type="protein sequence ID" value="JAE38506.1"/>
    <property type="molecule type" value="Transcribed_RNA"/>
</dbReference>
<organism evidence="2">
    <name type="scientific">Arundo donax</name>
    <name type="common">Giant reed</name>
    <name type="synonym">Donax arundinaceus</name>
    <dbReference type="NCBI Taxonomy" id="35708"/>
    <lineage>
        <taxon>Eukaryota</taxon>
        <taxon>Viridiplantae</taxon>
        <taxon>Streptophyta</taxon>
        <taxon>Embryophyta</taxon>
        <taxon>Tracheophyta</taxon>
        <taxon>Spermatophyta</taxon>
        <taxon>Magnoliopsida</taxon>
        <taxon>Liliopsida</taxon>
        <taxon>Poales</taxon>
        <taxon>Poaceae</taxon>
        <taxon>PACMAD clade</taxon>
        <taxon>Arundinoideae</taxon>
        <taxon>Arundineae</taxon>
        <taxon>Arundo</taxon>
    </lineage>
</organism>
<name>A0A0A9HUE0_ARUDO</name>
<proteinExistence type="predicted"/>